<keyword evidence="3 5" id="KW-0328">Glycosyltransferase</keyword>
<dbReference type="CDD" id="cd03784">
    <property type="entry name" value="GT1_Gtf-like"/>
    <property type="match status" value="1"/>
</dbReference>
<dbReference type="EC" id="2.4.1.-" evidence="6"/>
<evidence type="ECO:0000256" key="2">
    <source>
        <dbReference type="ARBA" id="ARBA00009995"/>
    </source>
</evidence>
<comment type="pathway">
    <text evidence="1">Secondary metabolite biosynthesis; terpenoid biosynthesis.</text>
</comment>
<reference evidence="8" key="1">
    <citation type="submission" date="2025-08" db="UniProtKB">
        <authorList>
            <consortium name="RefSeq"/>
        </authorList>
    </citation>
    <scope>IDENTIFICATION</scope>
    <source>
        <tissue evidence="8">Young leaves</tissue>
    </source>
</reference>
<dbReference type="Gene3D" id="3.40.50.2000">
    <property type="entry name" value="Glycogen Phosphorylase B"/>
    <property type="match status" value="2"/>
</dbReference>
<dbReference type="PANTHER" id="PTHR48047:SF61">
    <property type="entry name" value="OS04G0273600 PROTEIN"/>
    <property type="match status" value="1"/>
</dbReference>
<comment type="similarity">
    <text evidence="2 5">Belongs to the UDP-glycosyltransferase family.</text>
</comment>
<keyword evidence="4 5" id="KW-0808">Transferase</keyword>
<dbReference type="KEGG" id="cmos:111459469"/>
<dbReference type="GO" id="GO:0035251">
    <property type="term" value="F:UDP-glucosyltransferase activity"/>
    <property type="evidence" value="ECO:0007669"/>
    <property type="project" value="TreeGrafter"/>
</dbReference>
<proteinExistence type="inferred from homology"/>
<accession>A0A6J1H4A3</accession>
<evidence type="ECO:0000256" key="6">
    <source>
        <dbReference type="RuleBase" id="RU362057"/>
    </source>
</evidence>
<evidence type="ECO:0000256" key="1">
    <source>
        <dbReference type="ARBA" id="ARBA00004721"/>
    </source>
</evidence>
<dbReference type="FunFam" id="3.40.50.2000:FF:000103">
    <property type="entry name" value="Glycosyltransferase"/>
    <property type="match status" value="1"/>
</dbReference>
<organism evidence="7 8">
    <name type="scientific">Cucurbita moschata</name>
    <name type="common">Winter crookneck squash</name>
    <name type="synonym">Cucurbita pepo var. moschata</name>
    <dbReference type="NCBI Taxonomy" id="3662"/>
    <lineage>
        <taxon>Eukaryota</taxon>
        <taxon>Viridiplantae</taxon>
        <taxon>Streptophyta</taxon>
        <taxon>Embryophyta</taxon>
        <taxon>Tracheophyta</taxon>
        <taxon>Spermatophyta</taxon>
        <taxon>Magnoliopsida</taxon>
        <taxon>eudicotyledons</taxon>
        <taxon>Gunneridae</taxon>
        <taxon>Pentapetalae</taxon>
        <taxon>rosids</taxon>
        <taxon>fabids</taxon>
        <taxon>Cucurbitales</taxon>
        <taxon>Cucurbitaceae</taxon>
        <taxon>Cucurbiteae</taxon>
        <taxon>Cucurbita</taxon>
    </lineage>
</organism>
<dbReference type="FunFam" id="3.40.50.2000:FF:000064">
    <property type="entry name" value="Glycosyltransferase"/>
    <property type="match status" value="1"/>
</dbReference>
<dbReference type="GeneID" id="111459469"/>
<dbReference type="Pfam" id="PF00201">
    <property type="entry name" value="UDPGT"/>
    <property type="match status" value="1"/>
</dbReference>
<protein>
    <recommendedName>
        <fullName evidence="6">Glycosyltransferase</fullName>
        <ecNumber evidence="6">2.4.1.-</ecNumber>
    </recommendedName>
</protein>
<dbReference type="PROSITE" id="PS00375">
    <property type="entry name" value="UDPGT"/>
    <property type="match status" value="1"/>
</dbReference>
<evidence type="ECO:0000313" key="8">
    <source>
        <dbReference type="RefSeq" id="XP_022958159.1"/>
    </source>
</evidence>
<gene>
    <name evidence="8" type="primary">LOC111459469</name>
</gene>
<keyword evidence="7" id="KW-1185">Reference proteome</keyword>
<dbReference type="InterPro" id="IPR035595">
    <property type="entry name" value="UDP_glycos_trans_CS"/>
</dbReference>
<dbReference type="PANTHER" id="PTHR48047">
    <property type="entry name" value="GLYCOSYLTRANSFERASE"/>
    <property type="match status" value="1"/>
</dbReference>
<dbReference type="Proteomes" id="UP000504609">
    <property type="component" value="Unplaced"/>
</dbReference>
<evidence type="ECO:0000256" key="5">
    <source>
        <dbReference type="RuleBase" id="RU003718"/>
    </source>
</evidence>
<name>A0A6J1H4A3_CUCMO</name>
<dbReference type="InterPro" id="IPR002213">
    <property type="entry name" value="UDP_glucos_trans"/>
</dbReference>
<sequence length="488" mass="54448">MGDGKQSVVLFPFMGQGHIIPFLALALHIEQTNSTDYAIYFVNTPLNVRKLKSSLPPNSSIRFLEIPFSSITHGLPPASENADTLPYHLVMRLFQASASLEFKSSFKEAIHNLTIDNHGRPPLCIISDIFLGWTATLAKELGVYHAIFSGAGGFGLACYCSLWFDLPHRKVATDEFSLPDFEEASIVLHRTQLPANIAEADGEDDGSIFHRENLSAWVDSDWLLFNTVEEFDQIGLSYFRRKFPGAIVRPIGPLVLELKSRDRISNTAGEVTREAILKWLDSKPSNSVLYVSFGSMNTISASQMMQLGKALEGSGKNFIWVVRPPIGVDINSEFKAEEWLPEGFEERNKASGRGLLVQKWAPQVEILPHRAVSAFLSHCGWNSVMESLSQGVPILGWPLAGEQFFNVKFLEEEVGACVEVGRGKQSKVQSEDIERKIKWVMEETEKGKEMRRNAEKVKEIIDKAWKHGDGSSVKSVHDFLTAAKQLIV</sequence>
<dbReference type="SUPFAM" id="SSF53756">
    <property type="entry name" value="UDP-Glycosyltransferase/glycogen phosphorylase"/>
    <property type="match status" value="1"/>
</dbReference>
<evidence type="ECO:0000256" key="4">
    <source>
        <dbReference type="ARBA" id="ARBA00022679"/>
    </source>
</evidence>
<evidence type="ECO:0000313" key="7">
    <source>
        <dbReference type="Proteomes" id="UP000504609"/>
    </source>
</evidence>
<dbReference type="RefSeq" id="XP_022958159.1">
    <property type="nucleotide sequence ID" value="XM_023102391.1"/>
</dbReference>
<evidence type="ECO:0000256" key="3">
    <source>
        <dbReference type="ARBA" id="ARBA00022676"/>
    </source>
</evidence>
<dbReference type="AlphaFoldDB" id="A0A6J1H4A3"/>